<feature type="transmembrane region" description="Helical" evidence="5">
    <location>
        <begin position="1192"/>
        <end position="1214"/>
    </location>
</feature>
<keyword evidence="5" id="KW-0812">Transmembrane</keyword>
<feature type="domain" description="TIR" evidence="6">
    <location>
        <begin position="1256"/>
        <end position="1403"/>
    </location>
</feature>
<dbReference type="GO" id="GO:0005886">
    <property type="term" value="C:plasma membrane"/>
    <property type="evidence" value="ECO:0007669"/>
    <property type="project" value="TreeGrafter"/>
</dbReference>
<dbReference type="PROSITE" id="PS51450">
    <property type="entry name" value="LRR"/>
    <property type="match status" value="5"/>
</dbReference>
<evidence type="ECO:0000313" key="8">
    <source>
        <dbReference type="Proteomes" id="UP000094527"/>
    </source>
</evidence>
<name>A0A1D2NDW0_ORCCI</name>
<dbReference type="Gene3D" id="3.40.50.10140">
    <property type="entry name" value="Toll/interleukin-1 receptor homology (TIR) domain"/>
    <property type="match status" value="1"/>
</dbReference>
<feature type="transmembrane region" description="Helical" evidence="5">
    <location>
        <begin position="49"/>
        <end position="68"/>
    </location>
</feature>
<organism evidence="7 8">
    <name type="scientific">Orchesella cincta</name>
    <name type="common">Springtail</name>
    <name type="synonym">Podura cincta</name>
    <dbReference type="NCBI Taxonomy" id="48709"/>
    <lineage>
        <taxon>Eukaryota</taxon>
        <taxon>Metazoa</taxon>
        <taxon>Ecdysozoa</taxon>
        <taxon>Arthropoda</taxon>
        <taxon>Hexapoda</taxon>
        <taxon>Collembola</taxon>
        <taxon>Entomobryomorpha</taxon>
        <taxon>Entomobryoidea</taxon>
        <taxon>Orchesellidae</taxon>
        <taxon>Orchesellinae</taxon>
        <taxon>Orchesella</taxon>
    </lineage>
</organism>
<feature type="compositionally biased region" description="Low complexity" evidence="4">
    <location>
        <begin position="1533"/>
        <end position="1548"/>
    </location>
</feature>
<keyword evidence="5" id="KW-0472">Membrane</keyword>
<feature type="compositionally biased region" description="Low complexity" evidence="4">
    <location>
        <begin position="101"/>
        <end position="114"/>
    </location>
</feature>
<feature type="compositionally biased region" description="Low complexity" evidence="4">
    <location>
        <begin position="1564"/>
        <end position="1584"/>
    </location>
</feature>
<dbReference type="EMBL" id="LJIJ01000073">
    <property type="protein sequence ID" value="ODN03450.1"/>
    <property type="molecule type" value="Genomic_DNA"/>
</dbReference>
<keyword evidence="7" id="KW-0675">Receptor</keyword>
<gene>
    <name evidence="7" type="ORF">Ocin01_03230</name>
</gene>
<sequence length="1661" mass="182845">MYQNWLKEMDQRGCCKGNGTSTMITTTKRTRGSWRSWSSSRGYYNNSRILVVFSLILSVGSSMAVMAYRNDLSAISSSSSSANNRHGCVWSRTDSNGGVGSFSSNTNSFNGQQTPQEMYAPGNNPFQQQETQHNPRTFPDLSSSSSSVSPYYSSSSLPSSSSSGVLTCNVRTLNNADFLNYTTALSRDQVQQTNDARLHCSDKLYFESILSNQTLFQFKNLHQLQINACKIRFMPAGVFSNMNQLKKLGIHTDNAQWSPSVGLEIASGAFDGLSNLESLDLSRNNILLWGMGEDPKVFCLPSLLRLNISYNRLSGDLEDLGFGSNSACTFRIQSLDLSHNKYRKVNQGVFSRLTRISELKLQNNQIQEIDDNCFNRLSTLKLLDLSSNRLVAIPPASFPSSLNQLKLQNNSIILSPHVFSGLENLLLLDLSSNSLTSHSVQGDSIFSPLVRLVVLNLSNNFLTTIDSDLFKQMSSLQSLSLENNLIQTISPNAFTSLTNLHVLNLSQCRLKNTFPDSRHFSNQFVLKQLYLDGNNISEMAPDSLKNTSLEDLGCSNNFLTEVPHAVRTLSTLKSLDLGGNRISVSSESFRGLSSLLGLRLVGNIGITELPSGFCAGMRSLRILNLSEMRISKISTGAFSGCPSIRALRLDNNNALQELEPLRNQLPALLYLNASSCNIRRLDFQLFPSLEWLDLSYNQLETIVNGPNNGAIRVLDLSYSKLLTSLDGIPPNLETLRVNHCERLKTIMPDTFSKASKLRRVELIGNQLETLPSSALRISKVSSGKPLPEFYIAGNNFSCNTEIEYLTKINSQLSALKTFPHVADLEAVNCRPLLSPGQLVPLVEMSSRNIPFLSSYTSHCFATCECCDFSACDCQMTCPENFKCYHNSAWSINLVSINQSGYSNYTDIASQIPSIPMDVSDLRICGAHPPMRELKSHIFIGKVKLTRLSVNSSGIEKINNRTWNGLKSLEVLMIHDNSIQELNGLQDLKNLKQLYAHNNLLTHLPDTLGSLTYLEVLTLHGNRFVMLDFKVWELSGNTYLNSVTLSNNPFSCSCEFVNQFKKWVKSSVVDFASITCQREQKVIQDGNSYNSSAGGSTTLSTISSTTNPTISSMCAQSSFNYNSRDNPGSLLPSAVSASSGGQHAVINNHISSMGGAARIGSSLSDPNLEHSFPQNASTARNDSDAGGSGNSSFYIFLLTCIIAIVLVAVVALLIFKRGVFSKLGFGGGISAKCLSAENEAGGVDGNADYYYSDSENAYYDVYFISSQKDSEIVEKIVQNSANLRFCLHYRDLCLSPANPWNCEAMMTACNASKRVVIVLSNNLLNCEWSNPNFRTSVLSAISHQKLIVITLPPVNDQGVYSAIEATMQQQRQRVPDVTNKLSVPSITKLEWGEKDFWPKFRQLLPIPQPSATGNNNSNFATISSNATLPYATNLNSNGMNFINVNNAAMLPYQMLAGHPHYMSQQQAPLITMNWQQGISPLPMSHSVHPTPQLTPQQFGYSNVDALHNNMMMHDQHAMYFHPPQQQPQPLHFASSNNGRQSLRQQQQQHRLQHPHHNNPGQHIHSLSQLSNMSSSKSPVEVYSSSAVSSGNEEFEHDHVYAILDTPLDSPSSEFDGAISGHHHHLQLSTSSGISSGSETGGCHPPGGGGGNNMGGPPPMYFV</sequence>
<dbReference type="PANTHER" id="PTHR24369">
    <property type="entry name" value="ANTIGEN BSP, PUTATIVE-RELATED"/>
    <property type="match status" value="1"/>
</dbReference>
<dbReference type="SUPFAM" id="SSF52200">
    <property type="entry name" value="Toll/Interleukin receptor TIR domain"/>
    <property type="match status" value="1"/>
</dbReference>
<keyword evidence="3" id="KW-0677">Repeat</keyword>
<keyword evidence="2" id="KW-0433">Leucine-rich repeat</keyword>
<feature type="region of interest" description="Disordered" evidence="4">
    <location>
        <begin position="1520"/>
        <end position="1589"/>
    </location>
</feature>
<comment type="caution">
    <text evidence="7">The sequence shown here is derived from an EMBL/GenBank/DDBJ whole genome shotgun (WGS) entry which is preliminary data.</text>
</comment>
<evidence type="ECO:0000256" key="2">
    <source>
        <dbReference type="ARBA" id="ARBA00022614"/>
    </source>
</evidence>
<dbReference type="SMART" id="SM00364">
    <property type="entry name" value="LRR_BAC"/>
    <property type="match status" value="6"/>
</dbReference>
<dbReference type="STRING" id="48709.A0A1D2NDW0"/>
<dbReference type="Gene3D" id="3.80.10.10">
    <property type="entry name" value="Ribonuclease Inhibitor"/>
    <property type="match status" value="4"/>
</dbReference>
<comment type="similarity">
    <text evidence="1">Belongs to the Toll-like receptor family.</text>
</comment>
<feature type="compositionally biased region" description="Gly residues" evidence="4">
    <location>
        <begin position="1642"/>
        <end position="1652"/>
    </location>
</feature>
<dbReference type="InterPro" id="IPR001611">
    <property type="entry name" value="Leu-rich_rpt"/>
</dbReference>
<evidence type="ECO:0000256" key="1">
    <source>
        <dbReference type="ARBA" id="ARBA00009634"/>
    </source>
</evidence>
<dbReference type="Proteomes" id="UP000094527">
    <property type="component" value="Unassembled WGS sequence"/>
</dbReference>
<accession>A0A1D2NDW0</accession>
<evidence type="ECO:0000256" key="4">
    <source>
        <dbReference type="SAM" id="MobiDB-lite"/>
    </source>
</evidence>
<dbReference type="Pfam" id="PF13855">
    <property type="entry name" value="LRR_8"/>
    <property type="match status" value="5"/>
</dbReference>
<feature type="region of interest" description="Disordered" evidence="4">
    <location>
        <begin position="1628"/>
        <end position="1661"/>
    </location>
</feature>
<dbReference type="InterPro" id="IPR035897">
    <property type="entry name" value="Toll_tir_struct_dom_sf"/>
</dbReference>
<dbReference type="InterPro" id="IPR050541">
    <property type="entry name" value="LRR_TM_domain-containing"/>
</dbReference>
<dbReference type="SUPFAM" id="SSF52058">
    <property type="entry name" value="L domain-like"/>
    <property type="match status" value="3"/>
</dbReference>
<protein>
    <submittedName>
        <fullName evidence="7">Leucine-rich repeat-containing G-protein coupled receptor 4</fullName>
    </submittedName>
</protein>
<dbReference type="SMART" id="SM00369">
    <property type="entry name" value="LRR_TYP"/>
    <property type="match status" value="19"/>
</dbReference>
<evidence type="ECO:0000256" key="3">
    <source>
        <dbReference type="ARBA" id="ARBA00022737"/>
    </source>
</evidence>
<keyword evidence="8" id="KW-1185">Reference proteome</keyword>
<proteinExistence type="inferred from homology"/>
<keyword evidence="5" id="KW-1133">Transmembrane helix</keyword>
<dbReference type="OMA" id="NCECEFL"/>
<dbReference type="PROSITE" id="PS50104">
    <property type="entry name" value="TIR"/>
    <property type="match status" value="1"/>
</dbReference>
<evidence type="ECO:0000256" key="5">
    <source>
        <dbReference type="SAM" id="Phobius"/>
    </source>
</evidence>
<dbReference type="PANTHER" id="PTHR24369:SF211">
    <property type="entry name" value="LEUCINE-RICH REPEAT-CONTAINING PROTEIN 15-LIKE"/>
    <property type="match status" value="1"/>
</dbReference>
<dbReference type="InterPro" id="IPR003591">
    <property type="entry name" value="Leu-rich_rpt_typical-subtyp"/>
</dbReference>
<evidence type="ECO:0000313" key="7">
    <source>
        <dbReference type="EMBL" id="ODN03450.1"/>
    </source>
</evidence>
<feature type="region of interest" description="Disordered" evidence="4">
    <location>
        <begin position="99"/>
        <end position="145"/>
    </location>
</feature>
<dbReference type="GO" id="GO:0007165">
    <property type="term" value="P:signal transduction"/>
    <property type="evidence" value="ECO:0007669"/>
    <property type="project" value="InterPro"/>
</dbReference>
<dbReference type="InterPro" id="IPR000157">
    <property type="entry name" value="TIR_dom"/>
</dbReference>
<dbReference type="InterPro" id="IPR032675">
    <property type="entry name" value="LRR_dom_sf"/>
</dbReference>
<feature type="compositionally biased region" description="Low complexity" evidence="4">
    <location>
        <begin position="1628"/>
        <end position="1640"/>
    </location>
</feature>
<evidence type="ECO:0000259" key="6">
    <source>
        <dbReference type="PROSITE" id="PS50104"/>
    </source>
</evidence>
<dbReference type="SMART" id="SM00365">
    <property type="entry name" value="LRR_SD22"/>
    <property type="match status" value="8"/>
</dbReference>
<dbReference type="OrthoDB" id="2015831at2759"/>
<feature type="compositionally biased region" description="Polar residues" evidence="4">
    <location>
        <begin position="124"/>
        <end position="135"/>
    </location>
</feature>
<reference evidence="7 8" key="1">
    <citation type="journal article" date="2016" name="Genome Biol. Evol.">
        <title>Gene Family Evolution Reflects Adaptation to Soil Environmental Stressors in the Genome of the Collembolan Orchesella cincta.</title>
        <authorList>
            <person name="Faddeeva-Vakhrusheva A."/>
            <person name="Derks M.F."/>
            <person name="Anvar S.Y."/>
            <person name="Agamennone V."/>
            <person name="Suring W."/>
            <person name="Smit S."/>
            <person name="van Straalen N.M."/>
            <person name="Roelofs D."/>
        </authorList>
    </citation>
    <scope>NUCLEOTIDE SEQUENCE [LARGE SCALE GENOMIC DNA]</scope>
    <source>
        <tissue evidence="7">Mixed pool</tissue>
    </source>
</reference>